<dbReference type="Proteomes" id="UP000265520">
    <property type="component" value="Unassembled WGS sequence"/>
</dbReference>
<dbReference type="EMBL" id="LXQA010509367">
    <property type="protein sequence ID" value="MCI56248.1"/>
    <property type="molecule type" value="Genomic_DNA"/>
</dbReference>
<proteinExistence type="predicted"/>
<protein>
    <submittedName>
        <fullName evidence="2">Uncharacterized protein</fullName>
    </submittedName>
</protein>
<feature type="transmembrane region" description="Helical" evidence="1">
    <location>
        <begin position="12"/>
        <end position="31"/>
    </location>
</feature>
<evidence type="ECO:0000256" key="1">
    <source>
        <dbReference type="SAM" id="Phobius"/>
    </source>
</evidence>
<name>A0A392T5A9_9FABA</name>
<evidence type="ECO:0000313" key="2">
    <source>
        <dbReference type="EMBL" id="MCI56248.1"/>
    </source>
</evidence>
<evidence type="ECO:0000313" key="3">
    <source>
        <dbReference type="Proteomes" id="UP000265520"/>
    </source>
</evidence>
<keyword evidence="1" id="KW-0472">Membrane</keyword>
<comment type="caution">
    <text evidence="2">The sequence shown here is derived from an EMBL/GenBank/DDBJ whole genome shotgun (WGS) entry which is preliminary data.</text>
</comment>
<accession>A0A392T5A9</accession>
<reference evidence="2 3" key="1">
    <citation type="journal article" date="2018" name="Front. Plant Sci.">
        <title>Red Clover (Trifolium pratense) and Zigzag Clover (T. medium) - A Picture of Genomic Similarities and Differences.</title>
        <authorList>
            <person name="Dluhosova J."/>
            <person name="Istvanek J."/>
            <person name="Nedelnik J."/>
            <person name="Repkova J."/>
        </authorList>
    </citation>
    <scope>NUCLEOTIDE SEQUENCE [LARGE SCALE GENOMIC DNA]</scope>
    <source>
        <strain evidence="3">cv. 10/8</strain>
        <tissue evidence="2">Leaf</tissue>
    </source>
</reference>
<keyword evidence="3" id="KW-1185">Reference proteome</keyword>
<organism evidence="2 3">
    <name type="scientific">Trifolium medium</name>
    <dbReference type="NCBI Taxonomy" id="97028"/>
    <lineage>
        <taxon>Eukaryota</taxon>
        <taxon>Viridiplantae</taxon>
        <taxon>Streptophyta</taxon>
        <taxon>Embryophyta</taxon>
        <taxon>Tracheophyta</taxon>
        <taxon>Spermatophyta</taxon>
        <taxon>Magnoliopsida</taxon>
        <taxon>eudicotyledons</taxon>
        <taxon>Gunneridae</taxon>
        <taxon>Pentapetalae</taxon>
        <taxon>rosids</taxon>
        <taxon>fabids</taxon>
        <taxon>Fabales</taxon>
        <taxon>Fabaceae</taxon>
        <taxon>Papilionoideae</taxon>
        <taxon>50 kb inversion clade</taxon>
        <taxon>NPAAA clade</taxon>
        <taxon>Hologalegina</taxon>
        <taxon>IRL clade</taxon>
        <taxon>Trifolieae</taxon>
        <taxon>Trifolium</taxon>
    </lineage>
</organism>
<keyword evidence="1" id="KW-0812">Transmembrane</keyword>
<dbReference type="AlphaFoldDB" id="A0A392T5A9"/>
<feature type="non-terminal residue" evidence="2">
    <location>
        <position position="1"/>
    </location>
</feature>
<sequence length="53" mass="6108">CRRHSDQRVNEGFMHAFAILSGFWLWVLYITPSVAKAMFGLMEYDGAEWNGVV</sequence>
<keyword evidence="1" id="KW-1133">Transmembrane helix</keyword>